<comment type="caution">
    <text evidence="1">The sequence shown here is derived from an EMBL/GenBank/DDBJ whole genome shotgun (WGS) entry which is preliminary data.</text>
</comment>
<reference evidence="1" key="1">
    <citation type="journal article" date="2014" name="Front. Microbiol.">
        <title>High frequency of phylogenetically diverse reductive dehalogenase-homologous genes in deep subseafloor sedimentary metagenomes.</title>
        <authorList>
            <person name="Kawai M."/>
            <person name="Futagami T."/>
            <person name="Toyoda A."/>
            <person name="Takaki Y."/>
            <person name="Nishi S."/>
            <person name="Hori S."/>
            <person name="Arai W."/>
            <person name="Tsubouchi T."/>
            <person name="Morono Y."/>
            <person name="Uchiyama I."/>
            <person name="Ito T."/>
            <person name="Fujiyama A."/>
            <person name="Inagaki F."/>
            <person name="Takami H."/>
        </authorList>
    </citation>
    <scope>NUCLEOTIDE SEQUENCE</scope>
    <source>
        <strain evidence="1">Expedition CK06-06</strain>
    </source>
</reference>
<dbReference type="EMBL" id="BARS01004064">
    <property type="protein sequence ID" value="GAF72466.1"/>
    <property type="molecule type" value="Genomic_DNA"/>
</dbReference>
<dbReference type="InterPro" id="IPR021321">
    <property type="entry name" value="DUF2922"/>
</dbReference>
<organism evidence="1">
    <name type="scientific">marine sediment metagenome</name>
    <dbReference type="NCBI Taxonomy" id="412755"/>
    <lineage>
        <taxon>unclassified sequences</taxon>
        <taxon>metagenomes</taxon>
        <taxon>ecological metagenomes</taxon>
    </lineage>
</organism>
<sequence length="90" mass="9976">MATELGEVTSYKRLYMQFRDSAAKTINLTLNNPKNVDDGDYADFAAQDVAIEGVMDTIIAKNIFHNSGNDLVAKVNARILDYKSTDVMDV</sequence>
<dbReference type="AlphaFoldDB" id="X0SBF5"/>
<protein>
    <recommendedName>
        <fullName evidence="2">DUF2922 domain-containing protein</fullName>
    </recommendedName>
</protein>
<dbReference type="Pfam" id="PF11148">
    <property type="entry name" value="DUF2922"/>
    <property type="match status" value="1"/>
</dbReference>
<accession>X0SBF5</accession>
<evidence type="ECO:0008006" key="2">
    <source>
        <dbReference type="Google" id="ProtNLM"/>
    </source>
</evidence>
<evidence type="ECO:0000313" key="1">
    <source>
        <dbReference type="EMBL" id="GAF72466.1"/>
    </source>
</evidence>
<name>X0SBF5_9ZZZZ</name>
<gene>
    <name evidence="1" type="ORF">S01H1_07920</name>
</gene>
<proteinExistence type="predicted"/>